<proteinExistence type="predicted"/>
<protein>
    <submittedName>
        <fullName evidence="1">Uncharacterized protein</fullName>
    </submittedName>
</protein>
<comment type="caution">
    <text evidence="1">The sequence shown here is derived from an EMBL/GenBank/DDBJ whole genome shotgun (WGS) entry which is preliminary data.</text>
</comment>
<dbReference type="RefSeq" id="WP_302712662.1">
    <property type="nucleotide sequence ID" value="NZ_JAULRT010000052.1"/>
</dbReference>
<organism evidence="1 2">
    <name type="scientific">Gilvimarinus algae</name>
    <dbReference type="NCBI Taxonomy" id="3058037"/>
    <lineage>
        <taxon>Bacteria</taxon>
        <taxon>Pseudomonadati</taxon>
        <taxon>Pseudomonadota</taxon>
        <taxon>Gammaproteobacteria</taxon>
        <taxon>Cellvibrionales</taxon>
        <taxon>Cellvibrionaceae</taxon>
        <taxon>Gilvimarinus</taxon>
    </lineage>
</organism>
<reference evidence="1" key="1">
    <citation type="submission" date="2023-07" db="EMBL/GenBank/DDBJ databases">
        <title>Gilvimarinus algae sp. nov., isolated from the surface of Kelp.</title>
        <authorList>
            <person name="Sun Y.Y."/>
            <person name="Gong Y."/>
            <person name="Du Z.J."/>
        </authorList>
    </citation>
    <scope>NUCLEOTIDE SEQUENCE</scope>
    <source>
        <strain evidence="1">SDUM040014</strain>
    </source>
</reference>
<evidence type="ECO:0000313" key="2">
    <source>
        <dbReference type="Proteomes" id="UP001168380"/>
    </source>
</evidence>
<dbReference type="EMBL" id="JAULRT010000052">
    <property type="protein sequence ID" value="MDO3382419.1"/>
    <property type="molecule type" value="Genomic_DNA"/>
</dbReference>
<sequence length="153" mass="17772">MKVPSKRGRISEWNPSDGHELPDERLMGRFLGMAALEILVHKVQGVEAWNMEVVDNKELDDLRKHVRFNEGDDWPFMFRTLHPVNAVFDDEKDRYEILHEFDLLITDNSECYSLVSIFGVEFSLNLGGRTLEGYKRWLSENENVSPLYVGKNA</sequence>
<gene>
    <name evidence="1" type="ORF">QWI16_09555</name>
</gene>
<accession>A0ABT8TFW6</accession>
<keyword evidence="2" id="KW-1185">Reference proteome</keyword>
<dbReference type="Proteomes" id="UP001168380">
    <property type="component" value="Unassembled WGS sequence"/>
</dbReference>
<evidence type="ECO:0000313" key="1">
    <source>
        <dbReference type="EMBL" id="MDO3382419.1"/>
    </source>
</evidence>
<name>A0ABT8TFW6_9GAMM</name>